<reference evidence="2" key="1">
    <citation type="submission" date="2023-12" db="EMBL/GenBank/DDBJ databases">
        <authorList>
            <person name="Brown T."/>
        </authorList>
    </citation>
    <scope>NUCLEOTIDE SEQUENCE</scope>
</reference>
<feature type="region of interest" description="Disordered" evidence="1">
    <location>
        <begin position="43"/>
        <end position="65"/>
    </location>
</feature>
<dbReference type="EMBL" id="OY882860">
    <property type="protein sequence ID" value="CAK6443899.1"/>
    <property type="molecule type" value="Genomic_DNA"/>
</dbReference>
<feature type="compositionally biased region" description="Acidic residues" evidence="1">
    <location>
        <begin position="53"/>
        <end position="64"/>
    </location>
</feature>
<feature type="region of interest" description="Disordered" evidence="1">
    <location>
        <begin position="1"/>
        <end position="26"/>
    </location>
</feature>
<dbReference type="Proteomes" id="UP001314169">
    <property type="component" value="Chromosome 3"/>
</dbReference>
<accession>A0ABP0A072</accession>
<sequence>MNGGHAGRGSRACAGTGESGSSEDWNQAADGCLPPCPCLAGSPWDRLSPEPEEKGEEEAEVEAGEEVKLLPSRRAAWEAGCGARSAPGPGLAAVPSTCR</sequence>
<keyword evidence="3" id="KW-1185">Reference proteome</keyword>
<evidence type="ECO:0000313" key="2">
    <source>
        <dbReference type="EMBL" id="CAK6443899.1"/>
    </source>
</evidence>
<organism evidence="2 3">
    <name type="scientific">Pipistrellus nathusii</name>
    <name type="common">Nathusius' pipistrelle</name>
    <dbReference type="NCBI Taxonomy" id="59473"/>
    <lineage>
        <taxon>Eukaryota</taxon>
        <taxon>Metazoa</taxon>
        <taxon>Chordata</taxon>
        <taxon>Craniata</taxon>
        <taxon>Vertebrata</taxon>
        <taxon>Euteleostomi</taxon>
        <taxon>Mammalia</taxon>
        <taxon>Eutheria</taxon>
        <taxon>Laurasiatheria</taxon>
        <taxon>Chiroptera</taxon>
        <taxon>Yangochiroptera</taxon>
        <taxon>Vespertilionidae</taxon>
        <taxon>Pipistrellus</taxon>
    </lineage>
</organism>
<gene>
    <name evidence="2" type="ORF">MPIPNATIZW_LOCUS12205</name>
</gene>
<evidence type="ECO:0000313" key="3">
    <source>
        <dbReference type="Proteomes" id="UP001314169"/>
    </source>
</evidence>
<protein>
    <submittedName>
        <fullName evidence="2">Uncharacterized protein</fullName>
    </submittedName>
</protein>
<name>A0ABP0A072_PIPNA</name>
<feature type="region of interest" description="Disordered" evidence="1">
    <location>
        <begin position="80"/>
        <end position="99"/>
    </location>
</feature>
<proteinExistence type="predicted"/>
<evidence type="ECO:0000256" key="1">
    <source>
        <dbReference type="SAM" id="MobiDB-lite"/>
    </source>
</evidence>